<accession>A0ABP8YQY5</accession>
<dbReference type="EMBL" id="BAABLP010000001">
    <property type="protein sequence ID" value="GAA4737304.1"/>
    <property type="molecule type" value="Genomic_DNA"/>
</dbReference>
<dbReference type="Proteomes" id="UP001500121">
    <property type="component" value="Unassembled WGS sequence"/>
</dbReference>
<sequence>MTSRAPQLARAASAAALAAAAVGALASCSGGAAAEQPASSAAAAAADATGTWTATGEYQTPGGQESVTVTLTAKSGTVTAVKVTGSGDSPNSRQYQAAFISGISAEVVGKPLATLDVGAVSGSSLTGQGFDAAVDTIRADAA</sequence>
<dbReference type="PROSITE" id="PS51257">
    <property type="entry name" value="PROKAR_LIPOPROTEIN"/>
    <property type="match status" value="1"/>
</dbReference>
<comment type="caution">
    <text evidence="2">The sequence shown here is derived from an EMBL/GenBank/DDBJ whole genome shotgun (WGS) entry which is preliminary data.</text>
</comment>
<feature type="signal peptide" evidence="1">
    <location>
        <begin position="1"/>
        <end position="26"/>
    </location>
</feature>
<reference evidence="3" key="1">
    <citation type="journal article" date="2019" name="Int. J. Syst. Evol. Microbiol.">
        <title>The Global Catalogue of Microorganisms (GCM) 10K type strain sequencing project: providing services to taxonomists for standard genome sequencing and annotation.</title>
        <authorList>
            <consortium name="The Broad Institute Genomics Platform"/>
            <consortium name="The Broad Institute Genome Sequencing Center for Infectious Disease"/>
            <person name="Wu L."/>
            <person name="Ma J."/>
        </authorList>
    </citation>
    <scope>NUCLEOTIDE SEQUENCE [LARGE SCALE GENOMIC DNA]</scope>
    <source>
        <strain evidence="3">JCM 19015</strain>
    </source>
</reference>
<name>A0ABP8YQY5_9MICO</name>
<evidence type="ECO:0008006" key="4">
    <source>
        <dbReference type="Google" id="ProtNLM"/>
    </source>
</evidence>
<keyword evidence="3" id="KW-1185">Reference proteome</keyword>
<feature type="chain" id="PRO_5047398867" description="FMN-binding domain-containing protein" evidence="1">
    <location>
        <begin position="27"/>
        <end position="142"/>
    </location>
</feature>
<evidence type="ECO:0000313" key="3">
    <source>
        <dbReference type="Proteomes" id="UP001500121"/>
    </source>
</evidence>
<gene>
    <name evidence="2" type="ORF">GCM10025783_04650</name>
</gene>
<proteinExistence type="predicted"/>
<evidence type="ECO:0000313" key="2">
    <source>
        <dbReference type="EMBL" id="GAA4737304.1"/>
    </source>
</evidence>
<dbReference type="RefSeq" id="WP_345479312.1">
    <property type="nucleotide sequence ID" value="NZ_BAABLP010000001.1"/>
</dbReference>
<organism evidence="2 3">
    <name type="scientific">Amnibacterium soli</name>
    <dbReference type="NCBI Taxonomy" id="1282736"/>
    <lineage>
        <taxon>Bacteria</taxon>
        <taxon>Bacillati</taxon>
        <taxon>Actinomycetota</taxon>
        <taxon>Actinomycetes</taxon>
        <taxon>Micrococcales</taxon>
        <taxon>Microbacteriaceae</taxon>
        <taxon>Amnibacterium</taxon>
    </lineage>
</organism>
<protein>
    <recommendedName>
        <fullName evidence="4">FMN-binding domain-containing protein</fullName>
    </recommendedName>
</protein>
<evidence type="ECO:0000256" key="1">
    <source>
        <dbReference type="SAM" id="SignalP"/>
    </source>
</evidence>
<keyword evidence="1" id="KW-0732">Signal</keyword>